<evidence type="ECO:0000256" key="4">
    <source>
        <dbReference type="ARBA" id="ARBA00022448"/>
    </source>
</evidence>
<keyword evidence="10" id="KW-1185">Reference proteome</keyword>
<dbReference type="GO" id="GO:0005829">
    <property type="term" value="C:cytosol"/>
    <property type="evidence" value="ECO:0007669"/>
    <property type="project" value="TreeGrafter"/>
</dbReference>
<organism evidence="9 10">
    <name type="scientific">Paraphotobacterium marinum</name>
    <dbReference type="NCBI Taxonomy" id="1755811"/>
    <lineage>
        <taxon>Bacteria</taxon>
        <taxon>Pseudomonadati</taxon>
        <taxon>Pseudomonadota</taxon>
        <taxon>Gammaproteobacteria</taxon>
        <taxon>Vibrionales</taxon>
        <taxon>Vibrionaceae</taxon>
        <taxon>Paraphotobacterium</taxon>
    </lineage>
</organism>
<dbReference type="AlphaFoldDB" id="A0A220VB08"/>
<dbReference type="InterPro" id="IPR051472">
    <property type="entry name" value="T3SS_Stator/FliH"/>
</dbReference>
<dbReference type="GO" id="GO:0015031">
    <property type="term" value="P:protein transport"/>
    <property type="evidence" value="ECO:0007669"/>
    <property type="project" value="UniProtKB-KW"/>
</dbReference>
<evidence type="ECO:0000256" key="3">
    <source>
        <dbReference type="ARBA" id="ARBA00016507"/>
    </source>
</evidence>
<evidence type="ECO:0000256" key="1">
    <source>
        <dbReference type="ARBA" id="ARBA00003041"/>
    </source>
</evidence>
<evidence type="ECO:0000259" key="8">
    <source>
        <dbReference type="Pfam" id="PF02108"/>
    </source>
</evidence>
<evidence type="ECO:0000256" key="6">
    <source>
        <dbReference type="ARBA" id="ARBA00022927"/>
    </source>
</evidence>
<feature type="domain" description="Flagellar assembly protein FliH/Type III secretion system HrpE" evidence="8">
    <location>
        <begin position="9"/>
        <end position="112"/>
    </location>
</feature>
<evidence type="ECO:0000256" key="2">
    <source>
        <dbReference type="ARBA" id="ARBA00006602"/>
    </source>
</evidence>
<keyword evidence="6" id="KW-0653">Protein transport</keyword>
<dbReference type="RefSeq" id="WP_089072507.1">
    <property type="nucleotide sequence ID" value="NZ_CP022355.1"/>
</dbReference>
<evidence type="ECO:0000313" key="9">
    <source>
        <dbReference type="EMBL" id="ASK77597.1"/>
    </source>
</evidence>
<sequence length="124" mass="14272">MIRATHKKNKRQQQELCDLVLSIAQKVIQAELTLQPQQILKLVEETIDTMPDDHLPIQILLNPNVLKRISQIQPNIPEKWKLLPDESLDECSCKLVSESNEANINYKERLKSCIDSINENIKSS</sequence>
<evidence type="ECO:0000256" key="7">
    <source>
        <dbReference type="ARBA" id="ARBA00023225"/>
    </source>
</evidence>
<name>A0A220VB08_9GAMM</name>
<protein>
    <recommendedName>
        <fullName evidence="3">Flagellar assembly protein FliH</fullName>
    </recommendedName>
</protein>
<comment type="similarity">
    <text evidence="2">Belongs to the FliH family.</text>
</comment>
<dbReference type="Pfam" id="PF02108">
    <property type="entry name" value="FliH"/>
    <property type="match status" value="1"/>
</dbReference>
<dbReference type="InterPro" id="IPR018035">
    <property type="entry name" value="Flagellar_FliH/T3SS_HrpE"/>
</dbReference>
<dbReference type="GO" id="GO:0044781">
    <property type="term" value="P:bacterial-type flagellum organization"/>
    <property type="evidence" value="ECO:0007669"/>
    <property type="project" value="UniProtKB-KW"/>
</dbReference>
<accession>A0A220VB08</accession>
<dbReference type="PANTHER" id="PTHR34982">
    <property type="entry name" value="YOP PROTEINS TRANSLOCATION PROTEIN L"/>
    <property type="match status" value="1"/>
</dbReference>
<dbReference type="OrthoDB" id="6397640at2"/>
<dbReference type="Proteomes" id="UP000242175">
    <property type="component" value="Chromosome large"/>
</dbReference>
<reference evidence="9 10" key="1">
    <citation type="journal article" date="2016" name="Int. J. Syst. Evol. Microbiol.">
        <title>Paraphotobacterium marinum gen. nov., sp. nov., a member of the family Vibrionaceae, isolated from surface seawater.</title>
        <authorList>
            <person name="Huang Z."/>
            <person name="Dong C."/>
            <person name="Shao Z."/>
        </authorList>
    </citation>
    <scope>NUCLEOTIDE SEQUENCE [LARGE SCALE GENOMIC DNA]</scope>
    <source>
        <strain evidence="9 10">NSCS20N07D</strain>
    </source>
</reference>
<dbReference type="EMBL" id="CP022355">
    <property type="protein sequence ID" value="ASK77597.1"/>
    <property type="molecule type" value="Genomic_DNA"/>
</dbReference>
<dbReference type="PANTHER" id="PTHR34982:SF1">
    <property type="entry name" value="FLAGELLAR ASSEMBLY PROTEIN FLIH"/>
    <property type="match status" value="1"/>
</dbReference>
<keyword evidence="4" id="KW-0813">Transport</keyword>
<keyword evidence="5" id="KW-1005">Bacterial flagellum biogenesis</keyword>
<dbReference type="KEGG" id="pmai:CF386_00060"/>
<gene>
    <name evidence="9" type="ORF">CF386_00060</name>
</gene>
<keyword evidence="7" id="KW-1006">Bacterial flagellum protein export</keyword>
<evidence type="ECO:0000313" key="10">
    <source>
        <dbReference type="Proteomes" id="UP000242175"/>
    </source>
</evidence>
<evidence type="ECO:0000256" key="5">
    <source>
        <dbReference type="ARBA" id="ARBA00022795"/>
    </source>
</evidence>
<proteinExistence type="inferred from homology"/>
<comment type="function">
    <text evidence="1">Needed for flagellar regrowth and assembly.</text>
</comment>